<accession>A0A5P2CSK3</accession>
<dbReference type="EMBL" id="CP029191">
    <property type="protein sequence ID" value="QES45270.1"/>
    <property type="molecule type" value="Genomic_DNA"/>
</dbReference>
<evidence type="ECO:0000259" key="3">
    <source>
        <dbReference type="Pfam" id="PF11774"/>
    </source>
</evidence>
<protein>
    <recommendedName>
        <fullName evidence="7">Lsr2 family protein</fullName>
    </recommendedName>
</protein>
<proteinExistence type="predicted"/>
<evidence type="ECO:0000313" key="5">
    <source>
        <dbReference type="EMBL" id="QES45270.1"/>
    </source>
</evidence>
<evidence type="ECO:0008006" key="7">
    <source>
        <dbReference type="Google" id="ProtNLM"/>
    </source>
</evidence>
<dbReference type="GO" id="GO:0016746">
    <property type="term" value="F:acyltransferase activity"/>
    <property type="evidence" value="ECO:0007669"/>
    <property type="project" value="InterPro"/>
</dbReference>
<dbReference type="Pfam" id="PF23359">
    <property type="entry name" value="Lsr2_DNA-bd"/>
    <property type="match status" value="1"/>
</dbReference>
<keyword evidence="1" id="KW-0238">DNA-binding</keyword>
<dbReference type="RefSeq" id="WP_150187579.1">
    <property type="nucleotide sequence ID" value="NZ_CP029191.1"/>
</dbReference>
<sequence length="111" mass="12276">MAQKVVRTLIDDLTGEESEEIATHTFAVDGVGYEIDLTPESLDTFFEALRPFMNKGRKTGRVKNGSKARKAANSGEDTAAIRTWARDNGFEVNDRGRVPAPIREAYEKANS</sequence>
<dbReference type="Proteomes" id="UP000324015">
    <property type="component" value="Chromosome"/>
</dbReference>
<evidence type="ECO:0000313" key="6">
    <source>
        <dbReference type="Proteomes" id="UP000324015"/>
    </source>
</evidence>
<evidence type="ECO:0000256" key="2">
    <source>
        <dbReference type="SAM" id="MobiDB-lite"/>
    </source>
</evidence>
<dbReference type="InterPro" id="IPR042261">
    <property type="entry name" value="Lsr2-like_dimerization"/>
</dbReference>
<dbReference type="InterPro" id="IPR055370">
    <property type="entry name" value="Lsr2_DNA-bd"/>
</dbReference>
<feature type="compositionally biased region" description="Basic residues" evidence="2">
    <location>
        <begin position="57"/>
        <end position="70"/>
    </location>
</feature>
<gene>
    <name evidence="5" type="ORF">DEJ49_33570</name>
</gene>
<evidence type="ECO:0000256" key="1">
    <source>
        <dbReference type="ARBA" id="ARBA00023125"/>
    </source>
</evidence>
<dbReference type="Gene3D" id="3.30.60.230">
    <property type="entry name" value="Lsr2, dimerization domain"/>
    <property type="match status" value="1"/>
</dbReference>
<dbReference type="AlphaFoldDB" id="A0A5P2CSK3"/>
<reference evidence="5 6" key="1">
    <citation type="submission" date="2018-05" db="EMBL/GenBank/DDBJ databases">
        <title>Streptomyces venezuelae.</title>
        <authorList>
            <person name="Kim W."/>
            <person name="Lee N."/>
            <person name="Cho B.-K."/>
        </authorList>
    </citation>
    <scope>NUCLEOTIDE SEQUENCE [LARGE SCALE GENOMIC DNA]</scope>
    <source>
        <strain evidence="5 6">ATCC 14585</strain>
    </source>
</reference>
<dbReference type="Gene3D" id="4.10.320.10">
    <property type="entry name" value="E3-binding domain"/>
    <property type="match status" value="1"/>
</dbReference>
<evidence type="ECO:0000259" key="4">
    <source>
        <dbReference type="Pfam" id="PF23359"/>
    </source>
</evidence>
<dbReference type="Pfam" id="PF11774">
    <property type="entry name" value="Lsr2"/>
    <property type="match status" value="1"/>
</dbReference>
<dbReference type="GO" id="GO:0003677">
    <property type="term" value="F:DNA binding"/>
    <property type="evidence" value="ECO:0007669"/>
    <property type="project" value="UniProtKB-KW"/>
</dbReference>
<dbReference type="InterPro" id="IPR024412">
    <property type="entry name" value="Lsr2_dim_dom"/>
</dbReference>
<feature type="domain" description="Lsr2 dimerization" evidence="3">
    <location>
        <begin position="1"/>
        <end position="60"/>
    </location>
</feature>
<dbReference type="InterPro" id="IPR036625">
    <property type="entry name" value="E3-bd_dom_sf"/>
</dbReference>
<feature type="domain" description="Lsr2 DNA-binding" evidence="4">
    <location>
        <begin position="74"/>
        <end position="109"/>
    </location>
</feature>
<feature type="region of interest" description="Disordered" evidence="2">
    <location>
        <begin position="57"/>
        <end position="76"/>
    </location>
</feature>
<name>A0A5P2CSK3_STRVZ</name>
<organism evidence="5 6">
    <name type="scientific">Streptomyces venezuelae</name>
    <dbReference type="NCBI Taxonomy" id="54571"/>
    <lineage>
        <taxon>Bacteria</taxon>
        <taxon>Bacillati</taxon>
        <taxon>Actinomycetota</taxon>
        <taxon>Actinomycetes</taxon>
        <taxon>Kitasatosporales</taxon>
        <taxon>Streptomycetaceae</taxon>
        <taxon>Streptomyces</taxon>
    </lineage>
</organism>